<reference evidence="2" key="1">
    <citation type="journal article" date="2010" name="Nat. Biotechnol.">
        <title>Draft genome sequence of the oilseed species Ricinus communis.</title>
        <authorList>
            <person name="Chan A.P."/>
            <person name="Crabtree J."/>
            <person name="Zhao Q."/>
            <person name="Lorenzi H."/>
            <person name="Orvis J."/>
            <person name="Puiu D."/>
            <person name="Melake-Berhan A."/>
            <person name="Jones K.M."/>
            <person name="Redman J."/>
            <person name="Chen G."/>
            <person name="Cahoon E.B."/>
            <person name="Gedil M."/>
            <person name="Stanke M."/>
            <person name="Haas B.J."/>
            <person name="Wortman J.R."/>
            <person name="Fraser-Liggett C.M."/>
            <person name="Ravel J."/>
            <person name="Rabinowicz P.D."/>
        </authorList>
    </citation>
    <scope>NUCLEOTIDE SEQUENCE [LARGE SCALE GENOMIC DNA]</scope>
    <source>
        <strain evidence="2">cv. Hale</strain>
    </source>
</reference>
<proteinExistence type="predicted"/>
<evidence type="ECO:0000313" key="1">
    <source>
        <dbReference type="EMBL" id="EEF24042.1"/>
    </source>
</evidence>
<protein>
    <submittedName>
        <fullName evidence="1">Uncharacterized protein</fullName>
    </submittedName>
</protein>
<organism evidence="1 2">
    <name type="scientific">Ricinus communis</name>
    <name type="common">Castor bean</name>
    <dbReference type="NCBI Taxonomy" id="3988"/>
    <lineage>
        <taxon>Eukaryota</taxon>
        <taxon>Viridiplantae</taxon>
        <taxon>Streptophyta</taxon>
        <taxon>Embryophyta</taxon>
        <taxon>Tracheophyta</taxon>
        <taxon>Spermatophyta</taxon>
        <taxon>Magnoliopsida</taxon>
        <taxon>eudicotyledons</taxon>
        <taxon>Gunneridae</taxon>
        <taxon>Pentapetalae</taxon>
        <taxon>rosids</taxon>
        <taxon>fabids</taxon>
        <taxon>Malpighiales</taxon>
        <taxon>Euphorbiaceae</taxon>
        <taxon>Acalyphoideae</taxon>
        <taxon>Acalypheae</taxon>
        <taxon>Ricinus</taxon>
    </lineage>
</organism>
<dbReference type="InParanoid" id="B9TJC2"/>
<feature type="non-terminal residue" evidence="1">
    <location>
        <position position="131"/>
    </location>
</feature>
<dbReference type="AlphaFoldDB" id="B9TJC2"/>
<evidence type="ECO:0000313" key="2">
    <source>
        <dbReference type="Proteomes" id="UP000008311"/>
    </source>
</evidence>
<dbReference type="EMBL" id="EQ983679">
    <property type="protein sequence ID" value="EEF24042.1"/>
    <property type="molecule type" value="Genomic_DNA"/>
</dbReference>
<accession>B9TJC2</accession>
<name>B9TJC2_RICCO</name>
<feature type="non-terminal residue" evidence="1">
    <location>
        <position position="1"/>
    </location>
</feature>
<dbReference type="STRING" id="3988.B9TJC2"/>
<gene>
    <name evidence="1" type="ORF">RCOM_1840850</name>
</gene>
<dbReference type="Proteomes" id="UP000008311">
    <property type="component" value="Unassembled WGS sequence"/>
</dbReference>
<keyword evidence="2" id="KW-1185">Reference proteome</keyword>
<sequence length="131" mass="14546">GGMLWEKPQIRFLKPKSMEPVEILEEVEILIKGMEMALTSCPVFPVSLMTDELREISMGMKGKIRLKLEQAKCVVLFDAATAPESMEDFQTNSCGLSKLVPRHKRTASFLLVVLSGTSARDAPISRCLECS</sequence>